<dbReference type="Gene3D" id="2.40.50.1020">
    <property type="entry name" value="LytTr DNA-binding domain"/>
    <property type="match status" value="1"/>
</dbReference>
<keyword evidence="1" id="KW-0902">Two-component regulatory system</keyword>
<dbReference type="PANTHER" id="PTHR37299:SF1">
    <property type="entry name" value="STAGE 0 SPORULATION PROTEIN A HOMOLOG"/>
    <property type="match status" value="1"/>
</dbReference>
<dbReference type="SUPFAM" id="SSF52172">
    <property type="entry name" value="CheY-like"/>
    <property type="match status" value="1"/>
</dbReference>
<dbReference type="InterPro" id="IPR046947">
    <property type="entry name" value="LytR-like"/>
</dbReference>
<evidence type="ECO:0000259" key="3">
    <source>
        <dbReference type="PROSITE" id="PS50110"/>
    </source>
</evidence>
<evidence type="ECO:0000259" key="4">
    <source>
        <dbReference type="PROSITE" id="PS50930"/>
    </source>
</evidence>
<evidence type="ECO:0000256" key="2">
    <source>
        <dbReference type="PROSITE-ProRule" id="PRU00169"/>
    </source>
</evidence>
<keyword evidence="6" id="KW-1185">Reference proteome</keyword>
<accession>A0A1H6N3Z3</accession>
<organism evidence="5 6">
    <name type="scientific">Rheinheimera pacifica</name>
    <dbReference type="NCBI Taxonomy" id="173990"/>
    <lineage>
        <taxon>Bacteria</taxon>
        <taxon>Pseudomonadati</taxon>
        <taxon>Pseudomonadota</taxon>
        <taxon>Gammaproteobacteria</taxon>
        <taxon>Chromatiales</taxon>
        <taxon>Chromatiaceae</taxon>
        <taxon>Rheinheimera</taxon>
    </lineage>
</organism>
<feature type="domain" description="Response regulatory" evidence="3">
    <location>
        <begin position="6"/>
        <end position="123"/>
    </location>
</feature>
<keyword evidence="2" id="KW-0597">Phosphoprotein</keyword>
<dbReference type="SMART" id="SM00448">
    <property type="entry name" value="REC"/>
    <property type="match status" value="1"/>
</dbReference>
<dbReference type="SMART" id="SM00850">
    <property type="entry name" value="LytTR"/>
    <property type="match status" value="1"/>
</dbReference>
<evidence type="ECO:0000313" key="6">
    <source>
        <dbReference type="Proteomes" id="UP000199371"/>
    </source>
</evidence>
<dbReference type="Proteomes" id="UP000199371">
    <property type="component" value="Unassembled WGS sequence"/>
</dbReference>
<dbReference type="PROSITE" id="PS50930">
    <property type="entry name" value="HTH_LYTTR"/>
    <property type="match status" value="1"/>
</dbReference>
<proteinExistence type="predicted"/>
<feature type="domain" description="HTH LytTR-type" evidence="4">
    <location>
        <begin position="141"/>
        <end position="241"/>
    </location>
</feature>
<dbReference type="GO" id="GO:0000156">
    <property type="term" value="F:phosphorelay response regulator activity"/>
    <property type="evidence" value="ECO:0007669"/>
    <property type="project" value="InterPro"/>
</dbReference>
<dbReference type="Pfam" id="PF04397">
    <property type="entry name" value="LytTR"/>
    <property type="match status" value="1"/>
</dbReference>
<name>A0A1H6N3Z3_9GAMM</name>
<dbReference type="InterPro" id="IPR001789">
    <property type="entry name" value="Sig_transdc_resp-reg_receiver"/>
</dbReference>
<dbReference type="RefSeq" id="WP_092795731.1">
    <property type="nucleotide sequence ID" value="NZ_DASWWU010000001.1"/>
</dbReference>
<evidence type="ECO:0000313" key="5">
    <source>
        <dbReference type="EMBL" id="SEI07026.1"/>
    </source>
</evidence>
<protein>
    <submittedName>
        <fullName evidence="5">Two component transcriptional regulator, LytTR family</fullName>
    </submittedName>
</protein>
<evidence type="ECO:0000256" key="1">
    <source>
        <dbReference type="ARBA" id="ARBA00023012"/>
    </source>
</evidence>
<dbReference type="Pfam" id="PF00072">
    <property type="entry name" value="Response_reg"/>
    <property type="match status" value="1"/>
</dbReference>
<dbReference type="EMBL" id="FNXF01000015">
    <property type="protein sequence ID" value="SEI07026.1"/>
    <property type="molecule type" value="Genomic_DNA"/>
</dbReference>
<dbReference type="PROSITE" id="PS50110">
    <property type="entry name" value="RESPONSE_REGULATORY"/>
    <property type="match status" value="1"/>
</dbReference>
<reference evidence="6" key="1">
    <citation type="submission" date="2016-10" db="EMBL/GenBank/DDBJ databases">
        <authorList>
            <person name="Varghese N."/>
            <person name="Submissions S."/>
        </authorList>
    </citation>
    <scope>NUCLEOTIDE SEQUENCE [LARGE SCALE GENOMIC DNA]</scope>
    <source>
        <strain evidence="6">DSM 17616</strain>
    </source>
</reference>
<dbReference type="GO" id="GO:0003677">
    <property type="term" value="F:DNA binding"/>
    <property type="evidence" value="ECO:0007669"/>
    <property type="project" value="InterPro"/>
</dbReference>
<sequence length="247" mass="27847">MTAALKVIIADDEPLAISNLKAKLALYSNLEIIDCFDNGDDTLQFLQTAPDIDLVFLDIQMPGIKGIDILQQLAKGSAMTRPLFILVTAYEQFAFSAFEHFAFDYLLKPVSRQRLAQSLLDARTALDKLTLHTAPAQVNKLTFKTGASTLLLDDIDIMLIEAAGNYLCIHTLNDILVIRETMKELLQRLPKQFVQVHRSTLLNLHHVHKLQPHNNDYEFLLSNGKKVNASRRYKLNWAGQLSALPQH</sequence>
<dbReference type="STRING" id="173990.SAMN05660691_03335"/>
<feature type="modified residue" description="4-aspartylphosphate" evidence="2">
    <location>
        <position position="58"/>
    </location>
</feature>
<dbReference type="OrthoDB" id="236568at2"/>
<dbReference type="AlphaFoldDB" id="A0A1H6N3Z3"/>
<dbReference type="PANTHER" id="PTHR37299">
    <property type="entry name" value="TRANSCRIPTIONAL REGULATOR-RELATED"/>
    <property type="match status" value="1"/>
</dbReference>
<gene>
    <name evidence="5" type="ORF">SAMN05660691_03335</name>
</gene>
<dbReference type="Gene3D" id="3.40.50.2300">
    <property type="match status" value="1"/>
</dbReference>
<dbReference type="InterPro" id="IPR011006">
    <property type="entry name" value="CheY-like_superfamily"/>
</dbReference>
<dbReference type="InterPro" id="IPR007492">
    <property type="entry name" value="LytTR_DNA-bd_dom"/>
</dbReference>